<dbReference type="GO" id="GO:0016020">
    <property type="term" value="C:membrane"/>
    <property type="evidence" value="ECO:0007669"/>
    <property type="project" value="UniProtKB-SubCell"/>
</dbReference>
<dbReference type="OrthoDB" id="5141738at2759"/>
<keyword evidence="2 6" id="KW-0812">Transmembrane</keyword>
<dbReference type="PROSITE" id="PS50850">
    <property type="entry name" value="MFS"/>
    <property type="match status" value="1"/>
</dbReference>
<feature type="transmembrane region" description="Helical" evidence="6">
    <location>
        <begin position="393"/>
        <end position="417"/>
    </location>
</feature>
<feature type="region of interest" description="Disordered" evidence="5">
    <location>
        <begin position="1"/>
        <end position="82"/>
    </location>
</feature>
<dbReference type="GO" id="GO:0022857">
    <property type="term" value="F:transmembrane transporter activity"/>
    <property type="evidence" value="ECO:0007669"/>
    <property type="project" value="InterPro"/>
</dbReference>
<feature type="domain" description="Major facilitator superfamily (MFS) profile" evidence="7">
    <location>
        <begin position="216"/>
        <end position="822"/>
    </location>
</feature>
<evidence type="ECO:0000313" key="9">
    <source>
        <dbReference type="Proteomes" id="UP000678499"/>
    </source>
</evidence>
<accession>A0A7R9GHT6</accession>
<feature type="transmembrane region" description="Helical" evidence="6">
    <location>
        <begin position="216"/>
        <end position="238"/>
    </location>
</feature>
<comment type="subcellular location">
    <subcellularLocation>
        <location evidence="1">Membrane</location>
        <topology evidence="1">Multi-pass membrane protein</topology>
    </subcellularLocation>
</comment>
<dbReference type="PANTHER" id="PTHR24064">
    <property type="entry name" value="SOLUTE CARRIER FAMILY 22 MEMBER"/>
    <property type="match status" value="1"/>
</dbReference>
<feature type="compositionally biased region" description="Low complexity" evidence="5">
    <location>
        <begin position="30"/>
        <end position="64"/>
    </location>
</feature>
<feature type="transmembrane region" description="Helical" evidence="6">
    <location>
        <begin position="678"/>
        <end position="698"/>
    </location>
</feature>
<feature type="region of interest" description="Disordered" evidence="5">
    <location>
        <begin position="167"/>
        <end position="195"/>
    </location>
</feature>
<feature type="transmembrane region" description="Helical" evidence="6">
    <location>
        <begin position="370"/>
        <end position="387"/>
    </location>
</feature>
<feature type="transmembrane region" description="Helical" evidence="6">
    <location>
        <begin position="768"/>
        <end position="788"/>
    </location>
</feature>
<dbReference type="InterPro" id="IPR020846">
    <property type="entry name" value="MFS_dom"/>
</dbReference>
<keyword evidence="9" id="KW-1185">Reference proteome</keyword>
<reference evidence="8" key="1">
    <citation type="submission" date="2020-11" db="EMBL/GenBank/DDBJ databases">
        <authorList>
            <person name="Tran Van P."/>
        </authorList>
    </citation>
    <scope>NUCLEOTIDE SEQUENCE</scope>
</reference>
<feature type="compositionally biased region" description="Basic and acidic residues" evidence="5">
    <location>
        <begin position="179"/>
        <end position="195"/>
    </location>
</feature>
<feature type="compositionally biased region" description="Acidic residues" evidence="5">
    <location>
        <begin position="169"/>
        <end position="178"/>
    </location>
</feature>
<gene>
    <name evidence="8" type="ORF">NMOB1V02_LOCUS9341</name>
</gene>
<feature type="transmembrane region" description="Helical" evidence="6">
    <location>
        <begin position="652"/>
        <end position="672"/>
    </location>
</feature>
<keyword evidence="3 6" id="KW-1133">Transmembrane helix</keyword>
<evidence type="ECO:0000259" key="7">
    <source>
        <dbReference type="PROSITE" id="PS50850"/>
    </source>
</evidence>
<name>A0A7R9GHT6_9CRUS</name>
<dbReference type="InterPro" id="IPR036259">
    <property type="entry name" value="MFS_trans_sf"/>
</dbReference>
<evidence type="ECO:0000256" key="3">
    <source>
        <dbReference type="ARBA" id="ARBA00022989"/>
    </source>
</evidence>
<protein>
    <recommendedName>
        <fullName evidence="7">Major facilitator superfamily (MFS) profile domain-containing protein</fullName>
    </recommendedName>
</protein>
<feature type="transmembrane region" description="Helical" evidence="6">
    <location>
        <begin position="455"/>
        <end position="474"/>
    </location>
</feature>
<dbReference type="Gene3D" id="1.20.1250.20">
    <property type="entry name" value="MFS general substrate transporter like domains"/>
    <property type="match status" value="2"/>
</dbReference>
<feature type="transmembrane region" description="Helical" evidence="6">
    <location>
        <begin position="800"/>
        <end position="817"/>
    </location>
</feature>
<sequence length="858" mass="92506">MIRKFSTRALAQTNNINNNNNHKDNEQPASVSGSPPSLTSSCDSSTSSSTSSSSPPTAMSKPSSAPRKPTPHPRIPRASLPPTIMETEYEINYGSCGTAVLGSDVMVSAAAQKRGNNDNKRGKRANKVEARPYREMPVDVGDTEAIIVDDAAIRRTSLTSTHSAHVIIEEDEEEDEQEQTGKEHRDKKTGGKGSELVDRDKICGRIGEFGRWQRNLLLFSALLGLPLAWHLSAFAFFAPGVNHWCSKPTEYPFMNWTDSQWKNYAIPHSPEGNYEQCVMYDHGVLPDPFTIDPNRFNPKDHNVEKTARMIPCQSWTHDTNVFHKTIEGQWNLVCDKAYFTMIVQTSFIAGILCGAVVYGQFCDRIGRKPVALISACQVALCAVLVCLCRDLSLFIVLRFLVAMGATGLYLSSFVLLVEAVGGKARTLAATAFLIPLSVGVASLSGIAFGLPDWRLLQLAISVPCVLLFSLFWWFPESPRWLLAADQEKQAQQVLGTIAGLNGTLHPSSQAIHYPETMSAADVEAAKELEHKIMSDYVSRQLRHASLTSTTLDLPPATAGGGGASGTLPPSASTLLSTLSRGASVRLATMPNRAGRCHAPQLVGVCPNCAHADSLVKFEAWDASVVTVDAPKPSVCHLVATPRLRARTCELGAIWFTLSAAFYALCLVGGNVITGDVFGSIMAEGGIQLIANLMVLGILSKSGKRIPLFLAVLETGAACFLTAFVSPKTLGMDWPVKMLAVCGKFGTYAAFCVLITFTAEIYPTVLRSIGLGAGFASGALGAIVAPYFVSVGKVTHPAVPMATLGVFAIIAAFLVFLLPETARNYLLPETVLQVEEDTPMQCDKDTKKSRLKDPSSSTC</sequence>
<evidence type="ECO:0000256" key="4">
    <source>
        <dbReference type="ARBA" id="ARBA00023136"/>
    </source>
</evidence>
<evidence type="ECO:0000256" key="5">
    <source>
        <dbReference type="SAM" id="MobiDB-lite"/>
    </source>
</evidence>
<evidence type="ECO:0000256" key="2">
    <source>
        <dbReference type="ARBA" id="ARBA00022692"/>
    </source>
</evidence>
<dbReference type="Proteomes" id="UP000678499">
    <property type="component" value="Unassembled WGS sequence"/>
</dbReference>
<dbReference type="InterPro" id="IPR005828">
    <property type="entry name" value="MFS_sugar_transport-like"/>
</dbReference>
<dbReference type="SUPFAM" id="SSF103473">
    <property type="entry name" value="MFS general substrate transporter"/>
    <property type="match status" value="1"/>
</dbReference>
<feature type="transmembrane region" description="Helical" evidence="6">
    <location>
        <begin position="705"/>
        <end position="724"/>
    </location>
</feature>
<dbReference type="AlphaFoldDB" id="A0A7R9GHT6"/>
<keyword evidence="4 6" id="KW-0472">Membrane</keyword>
<dbReference type="EMBL" id="OA885140">
    <property type="protein sequence ID" value="CAD7281704.1"/>
    <property type="molecule type" value="Genomic_DNA"/>
</dbReference>
<feature type="transmembrane region" description="Helical" evidence="6">
    <location>
        <begin position="744"/>
        <end position="761"/>
    </location>
</feature>
<proteinExistence type="predicted"/>
<evidence type="ECO:0000256" key="1">
    <source>
        <dbReference type="ARBA" id="ARBA00004141"/>
    </source>
</evidence>
<dbReference type="Pfam" id="PF00083">
    <property type="entry name" value="Sugar_tr"/>
    <property type="match status" value="1"/>
</dbReference>
<evidence type="ECO:0000313" key="8">
    <source>
        <dbReference type="EMBL" id="CAD7281704.1"/>
    </source>
</evidence>
<feature type="transmembrane region" description="Helical" evidence="6">
    <location>
        <begin position="429"/>
        <end position="449"/>
    </location>
</feature>
<evidence type="ECO:0000256" key="6">
    <source>
        <dbReference type="SAM" id="Phobius"/>
    </source>
</evidence>
<organism evidence="8">
    <name type="scientific">Notodromas monacha</name>
    <dbReference type="NCBI Taxonomy" id="399045"/>
    <lineage>
        <taxon>Eukaryota</taxon>
        <taxon>Metazoa</taxon>
        <taxon>Ecdysozoa</taxon>
        <taxon>Arthropoda</taxon>
        <taxon>Crustacea</taxon>
        <taxon>Oligostraca</taxon>
        <taxon>Ostracoda</taxon>
        <taxon>Podocopa</taxon>
        <taxon>Podocopida</taxon>
        <taxon>Cypridocopina</taxon>
        <taxon>Cypridoidea</taxon>
        <taxon>Cyprididae</taxon>
        <taxon>Notodromas</taxon>
    </lineage>
</organism>
<feature type="transmembrane region" description="Helical" evidence="6">
    <location>
        <begin position="337"/>
        <end position="358"/>
    </location>
</feature>
<dbReference type="EMBL" id="CAJPEX010003103">
    <property type="protein sequence ID" value="CAG0921856.1"/>
    <property type="molecule type" value="Genomic_DNA"/>
</dbReference>